<dbReference type="AlphaFoldDB" id="A0A9P8SYD9"/>
<evidence type="ECO:0000313" key="2">
    <source>
        <dbReference type="Proteomes" id="UP000788993"/>
    </source>
</evidence>
<dbReference type="Proteomes" id="UP000788993">
    <property type="component" value="Unassembled WGS sequence"/>
</dbReference>
<comment type="caution">
    <text evidence="1">The sequence shown here is derived from an EMBL/GenBank/DDBJ whole genome shotgun (WGS) entry which is preliminary data.</text>
</comment>
<organism evidence="1 2">
    <name type="scientific">Ogataea polymorpha</name>
    <dbReference type="NCBI Taxonomy" id="460523"/>
    <lineage>
        <taxon>Eukaryota</taxon>
        <taxon>Fungi</taxon>
        <taxon>Dikarya</taxon>
        <taxon>Ascomycota</taxon>
        <taxon>Saccharomycotina</taxon>
        <taxon>Pichiomycetes</taxon>
        <taxon>Pichiales</taxon>
        <taxon>Pichiaceae</taxon>
        <taxon>Ogataea</taxon>
    </lineage>
</organism>
<sequence>MDPCNFAMEKPALLSRHSTRSSIDVNCEKTMLLTVCLSERDLYNSSIRASILVEDFHSPPMSIRFTIEPFSTTSWFISSAGASRSILSPMWHTGHSRRLSSPLNDSTYSVIQIRQNLW</sequence>
<reference evidence="1" key="1">
    <citation type="journal article" date="2021" name="Open Biol.">
        <title>Shared evolutionary footprints suggest mitochondrial oxidative damage underlies multiple complex I losses in fungi.</title>
        <authorList>
            <person name="Schikora-Tamarit M.A."/>
            <person name="Marcet-Houben M."/>
            <person name="Nosek J."/>
            <person name="Gabaldon T."/>
        </authorList>
    </citation>
    <scope>NUCLEOTIDE SEQUENCE</scope>
    <source>
        <strain evidence="1">NCAIM Y.01608</strain>
    </source>
</reference>
<keyword evidence="2" id="KW-1185">Reference proteome</keyword>
<reference evidence="1" key="2">
    <citation type="submission" date="2021-01" db="EMBL/GenBank/DDBJ databases">
        <authorList>
            <person name="Schikora-Tamarit M.A."/>
        </authorList>
    </citation>
    <scope>NUCLEOTIDE SEQUENCE</scope>
    <source>
        <strain evidence="1">NCAIM Y.01608</strain>
    </source>
</reference>
<evidence type="ECO:0000313" key="1">
    <source>
        <dbReference type="EMBL" id="KAH3659014.1"/>
    </source>
</evidence>
<protein>
    <submittedName>
        <fullName evidence="1">Uncharacterized protein</fullName>
    </submittedName>
</protein>
<gene>
    <name evidence="1" type="ORF">OGATHE_006740</name>
</gene>
<accession>A0A9P8SYD9</accession>
<dbReference type="EMBL" id="JAEUBD010001571">
    <property type="protein sequence ID" value="KAH3659014.1"/>
    <property type="molecule type" value="Genomic_DNA"/>
</dbReference>
<name>A0A9P8SYD9_9ASCO</name>
<proteinExistence type="predicted"/>